<dbReference type="Gene3D" id="1.10.10.10">
    <property type="entry name" value="Winged helix-like DNA-binding domain superfamily/Winged helix DNA-binding domain"/>
    <property type="match status" value="1"/>
</dbReference>
<accession>A0A3M8B707</accession>
<dbReference type="SUPFAM" id="SSF46785">
    <property type="entry name" value="Winged helix' DNA-binding domain"/>
    <property type="match status" value="1"/>
</dbReference>
<evidence type="ECO:0000256" key="1">
    <source>
        <dbReference type="SAM" id="SignalP"/>
    </source>
</evidence>
<feature type="chain" id="PRO_5018133817" evidence="1">
    <location>
        <begin position="24"/>
        <end position="156"/>
    </location>
</feature>
<dbReference type="OrthoDB" id="213028at2"/>
<dbReference type="GO" id="GO:0005829">
    <property type="term" value="C:cytosol"/>
    <property type="evidence" value="ECO:0007669"/>
    <property type="project" value="TreeGrafter"/>
</dbReference>
<evidence type="ECO:0000313" key="3">
    <source>
        <dbReference type="Proteomes" id="UP000268829"/>
    </source>
</evidence>
<organism evidence="2 3">
    <name type="scientific">Brevibacillus gelatini</name>
    <dbReference type="NCBI Taxonomy" id="1655277"/>
    <lineage>
        <taxon>Bacteria</taxon>
        <taxon>Bacillati</taxon>
        <taxon>Bacillota</taxon>
        <taxon>Bacilli</taxon>
        <taxon>Bacillales</taxon>
        <taxon>Paenibacillaceae</taxon>
        <taxon>Brevibacillus</taxon>
    </lineage>
</organism>
<dbReference type="AlphaFoldDB" id="A0A3M8B707"/>
<comment type="caution">
    <text evidence="2">The sequence shown here is derived from an EMBL/GenBank/DDBJ whole genome shotgun (WGS) entry which is preliminary data.</text>
</comment>
<dbReference type="EMBL" id="RHHS01000015">
    <property type="protein sequence ID" value="RNB59073.1"/>
    <property type="molecule type" value="Genomic_DNA"/>
</dbReference>
<dbReference type="GO" id="GO:0003700">
    <property type="term" value="F:DNA-binding transcription factor activity"/>
    <property type="evidence" value="ECO:0007669"/>
    <property type="project" value="TreeGrafter"/>
</dbReference>
<dbReference type="PROSITE" id="PS51197">
    <property type="entry name" value="HTH_RRF2_2"/>
    <property type="match status" value="1"/>
</dbReference>
<dbReference type="Proteomes" id="UP000268829">
    <property type="component" value="Unassembled WGS sequence"/>
</dbReference>
<dbReference type="FunFam" id="1.10.10.10:FF:000138">
    <property type="entry name" value="Rrf2 family transcriptional regulator"/>
    <property type="match status" value="1"/>
</dbReference>
<dbReference type="InterPro" id="IPR036390">
    <property type="entry name" value="WH_DNA-bd_sf"/>
</dbReference>
<dbReference type="RefSeq" id="WP_122903909.1">
    <property type="nucleotide sequence ID" value="NZ_CP154342.1"/>
</dbReference>
<sequence>MKISSRFSIAVHILSLLSIDANAHHTSEWIAGSVNTNPVIIRRVLGQLKKAGLVHVRAGAGGATLAKELEQITLLDVYRAVEVVEEGQLFHIHEQPNPDCPVGANIQSVLELVLHRAQHAMEAILQSITMHELVTDLREKITEQAADRIQAGKAAK</sequence>
<reference evidence="2 3" key="1">
    <citation type="submission" date="2018-10" db="EMBL/GenBank/DDBJ databases">
        <title>Phylogenomics of Brevibacillus.</title>
        <authorList>
            <person name="Dunlap C."/>
        </authorList>
    </citation>
    <scope>NUCLEOTIDE SEQUENCE [LARGE SCALE GENOMIC DNA]</scope>
    <source>
        <strain evidence="2 3">DSM 100115</strain>
    </source>
</reference>
<keyword evidence="3" id="KW-1185">Reference proteome</keyword>
<protein>
    <submittedName>
        <fullName evidence="2">Rrf2 family transcriptional regulator</fullName>
    </submittedName>
</protein>
<name>A0A3M8B707_9BACL</name>
<dbReference type="Pfam" id="PF02082">
    <property type="entry name" value="Rrf2"/>
    <property type="match status" value="1"/>
</dbReference>
<proteinExistence type="predicted"/>
<feature type="signal peptide" evidence="1">
    <location>
        <begin position="1"/>
        <end position="23"/>
    </location>
</feature>
<keyword evidence="1" id="KW-0732">Signal</keyword>
<dbReference type="InterPro" id="IPR036388">
    <property type="entry name" value="WH-like_DNA-bd_sf"/>
</dbReference>
<dbReference type="InterPro" id="IPR000944">
    <property type="entry name" value="Tscrpt_reg_Rrf2"/>
</dbReference>
<evidence type="ECO:0000313" key="2">
    <source>
        <dbReference type="EMBL" id="RNB59073.1"/>
    </source>
</evidence>
<dbReference type="PANTHER" id="PTHR33221:SF15">
    <property type="entry name" value="HTH-TYPE TRANSCRIPTIONAL REGULATOR YWGB-RELATED"/>
    <property type="match status" value="1"/>
</dbReference>
<dbReference type="PANTHER" id="PTHR33221">
    <property type="entry name" value="WINGED HELIX-TURN-HELIX TRANSCRIPTIONAL REGULATOR, RRF2 FAMILY"/>
    <property type="match status" value="1"/>
</dbReference>
<gene>
    <name evidence="2" type="ORF">EDM57_06255</name>
</gene>